<dbReference type="InterPro" id="IPR027353">
    <property type="entry name" value="NET_dom"/>
</dbReference>
<dbReference type="InterPro" id="IPR038336">
    <property type="entry name" value="NET_sf"/>
</dbReference>
<dbReference type="AlphaFoldDB" id="A0A6C0IE90"/>
<accession>A0A6C0IE90</accession>
<sequence>MSHNEIQDYEERKMFLDNLKTLNKIEQEEVFRILKKNASSFSENSNGIFFDVSRIDTKTFKELLGFLEFCKKNREAFENREQEQQKASDALKQSYE</sequence>
<dbReference type="Pfam" id="PF17035">
    <property type="entry name" value="BET"/>
    <property type="match status" value="1"/>
</dbReference>
<organism evidence="2">
    <name type="scientific">viral metagenome</name>
    <dbReference type="NCBI Taxonomy" id="1070528"/>
    <lineage>
        <taxon>unclassified sequences</taxon>
        <taxon>metagenomes</taxon>
        <taxon>organismal metagenomes</taxon>
    </lineage>
</organism>
<name>A0A6C0IE90_9ZZZZ</name>
<reference evidence="2" key="1">
    <citation type="journal article" date="2020" name="Nature">
        <title>Giant virus diversity and host interactions through global metagenomics.</title>
        <authorList>
            <person name="Schulz F."/>
            <person name="Roux S."/>
            <person name="Paez-Espino D."/>
            <person name="Jungbluth S."/>
            <person name="Walsh D.A."/>
            <person name="Denef V.J."/>
            <person name="McMahon K.D."/>
            <person name="Konstantinidis K.T."/>
            <person name="Eloe-Fadrosh E.A."/>
            <person name="Kyrpides N.C."/>
            <person name="Woyke T."/>
        </authorList>
    </citation>
    <scope>NUCLEOTIDE SEQUENCE</scope>
    <source>
        <strain evidence="2">GVMAG-M-3300023184-77</strain>
    </source>
</reference>
<dbReference type="EMBL" id="MN740165">
    <property type="protein sequence ID" value="QHT91394.1"/>
    <property type="molecule type" value="Genomic_DNA"/>
</dbReference>
<dbReference type="Gene3D" id="1.20.1270.220">
    <property type="match status" value="1"/>
</dbReference>
<feature type="domain" description="NET" evidence="1">
    <location>
        <begin position="9"/>
        <end position="67"/>
    </location>
</feature>
<proteinExistence type="predicted"/>
<evidence type="ECO:0000313" key="2">
    <source>
        <dbReference type="EMBL" id="QHT91394.1"/>
    </source>
</evidence>
<protein>
    <recommendedName>
        <fullName evidence="1">NET domain-containing protein</fullName>
    </recommendedName>
</protein>
<evidence type="ECO:0000259" key="1">
    <source>
        <dbReference type="Pfam" id="PF17035"/>
    </source>
</evidence>